<keyword evidence="2" id="KW-0472">Membrane</keyword>
<feature type="region of interest" description="Disordered" evidence="1">
    <location>
        <begin position="1"/>
        <end position="26"/>
    </location>
</feature>
<sequence>MASETPEDDANPLDSEPTGGEVTGPTETEQIAYEDISFTDQPGFKPMIGIASVVVISFILLAGLPIYAEPGDSELTLFSYTSVIWGLVIIACGFIYEYWLMKIEDGVW</sequence>
<reference evidence="3 4" key="1">
    <citation type="journal article" date="2014" name="PLoS Genet.">
        <title>Phylogenetically driven sequencing of extremely halophilic archaea reveals strategies for static and dynamic osmo-response.</title>
        <authorList>
            <person name="Becker E.A."/>
            <person name="Seitzer P.M."/>
            <person name="Tritt A."/>
            <person name="Larsen D."/>
            <person name="Krusor M."/>
            <person name="Yao A.I."/>
            <person name="Wu D."/>
            <person name="Madern D."/>
            <person name="Eisen J.A."/>
            <person name="Darling A.E."/>
            <person name="Facciotti M.T."/>
        </authorList>
    </citation>
    <scope>NUCLEOTIDE SEQUENCE [LARGE SCALE GENOMIC DNA]</scope>
    <source>
        <strain evidence="3 4">GA33</strain>
    </source>
</reference>
<feature type="compositionally biased region" description="Acidic residues" evidence="1">
    <location>
        <begin position="1"/>
        <end position="11"/>
    </location>
</feature>
<dbReference type="OrthoDB" id="377201at2157"/>
<dbReference type="AlphaFoldDB" id="L9VL12"/>
<dbReference type="Proteomes" id="UP000011599">
    <property type="component" value="Unassembled WGS sequence"/>
</dbReference>
<feature type="transmembrane region" description="Helical" evidence="2">
    <location>
        <begin position="80"/>
        <end position="100"/>
    </location>
</feature>
<evidence type="ECO:0000313" key="4">
    <source>
        <dbReference type="Proteomes" id="UP000011599"/>
    </source>
</evidence>
<comment type="caution">
    <text evidence="3">The sequence shown here is derived from an EMBL/GenBank/DDBJ whole genome shotgun (WGS) entry which is preliminary data.</text>
</comment>
<dbReference type="RefSeq" id="WP_006092061.1">
    <property type="nucleotide sequence ID" value="NZ_AOHW01000045.1"/>
</dbReference>
<dbReference type="EMBL" id="AOHW01000045">
    <property type="protein sequence ID" value="ELY37756.1"/>
    <property type="molecule type" value="Genomic_DNA"/>
</dbReference>
<protein>
    <submittedName>
        <fullName evidence="3">Uncharacterized protein</fullName>
    </submittedName>
</protein>
<evidence type="ECO:0000256" key="2">
    <source>
        <dbReference type="SAM" id="Phobius"/>
    </source>
</evidence>
<evidence type="ECO:0000256" key="1">
    <source>
        <dbReference type="SAM" id="MobiDB-lite"/>
    </source>
</evidence>
<accession>L9VL12</accession>
<feature type="compositionally biased region" description="Low complexity" evidence="1">
    <location>
        <begin position="16"/>
        <end position="26"/>
    </location>
</feature>
<keyword evidence="2" id="KW-0812">Transmembrane</keyword>
<proteinExistence type="predicted"/>
<organism evidence="3 4">
    <name type="scientific">Natronorubrum tibetense GA33</name>
    <dbReference type="NCBI Taxonomy" id="1114856"/>
    <lineage>
        <taxon>Archaea</taxon>
        <taxon>Methanobacteriati</taxon>
        <taxon>Methanobacteriota</taxon>
        <taxon>Stenosarchaea group</taxon>
        <taxon>Halobacteria</taxon>
        <taxon>Halobacteriales</taxon>
        <taxon>Natrialbaceae</taxon>
        <taxon>Natronorubrum</taxon>
    </lineage>
</organism>
<dbReference type="STRING" id="1114856.GCA_000383975_04225"/>
<name>L9VL12_9EURY</name>
<keyword evidence="2" id="KW-1133">Transmembrane helix</keyword>
<keyword evidence="4" id="KW-1185">Reference proteome</keyword>
<gene>
    <name evidence="3" type="ORF">C496_19650</name>
</gene>
<feature type="transmembrane region" description="Helical" evidence="2">
    <location>
        <begin position="47"/>
        <end position="68"/>
    </location>
</feature>
<evidence type="ECO:0000313" key="3">
    <source>
        <dbReference type="EMBL" id="ELY37756.1"/>
    </source>
</evidence>